<evidence type="ECO:0000313" key="1">
    <source>
        <dbReference type="EMBL" id="MCS3902018.1"/>
    </source>
</evidence>
<organism evidence="1 2">
    <name type="scientific">Methylohalomonas lacus</name>
    <dbReference type="NCBI Taxonomy" id="398773"/>
    <lineage>
        <taxon>Bacteria</taxon>
        <taxon>Pseudomonadati</taxon>
        <taxon>Pseudomonadota</taxon>
        <taxon>Gammaproteobacteria</taxon>
        <taxon>Methylohalomonadales</taxon>
        <taxon>Methylohalomonadaceae</taxon>
        <taxon>Methylohalomonas</taxon>
    </lineage>
</organism>
<dbReference type="InterPro" id="IPR019650">
    <property type="entry name" value="DUF2513"/>
</dbReference>
<evidence type="ECO:0008006" key="3">
    <source>
        <dbReference type="Google" id="ProtNLM"/>
    </source>
</evidence>
<gene>
    <name evidence="1" type="ORF">J2T55_000010</name>
</gene>
<name>A0AAE3L3F0_9GAMM</name>
<dbReference type="InterPro" id="IPR036390">
    <property type="entry name" value="WH_DNA-bd_sf"/>
</dbReference>
<proteinExistence type="predicted"/>
<dbReference type="EMBL" id="JANUCT010000001">
    <property type="protein sequence ID" value="MCS3902018.1"/>
    <property type="molecule type" value="Genomic_DNA"/>
</dbReference>
<dbReference type="Pfam" id="PF10711">
    <property type="entry name" value="DUF2513"/>
    <property type="match status" value="1"/>
</dbReference>
<reference evidence="1" key="1">
    <citation type="submission" date="2022-08" db="EMBL/GenBank/DDBJ databases">
        <title>Genomic Encyclopedia of Type Strains, Phase III (KMG-III): the genomes of soil and plant-associated and newly described type strains.</title>
        <authorList>
            <person name="Whitman W."/>
        </authorList>
    </citation>
    <scope>NUCLEOTIDE SEQUENCE</scope>
    <source>
        <strain evidence="1">HMT 1</strain>
    </source>
</reference>
<dbReference type="RefSeq" id="WP_259053245.1">
    <property type="nucleotide sequence ID" value="NZ_JANUCT010000001.1"/>
</dbReference>
<sequence>MKRDIELARDILVALEELESFDEPVIPDIPDRSKHEVVYHIKLLFEAGLIDAQNWSTDDGPEWVATSLTSAGHDFLDAARNNTIWEKAKSIVVERGSALTIETLKIALSQVVRGALS</sequence>
<dbReference type="SUPFAM" id="SSF46785">
    <property type="entry name" value="Winged helix' DNA-binding domain"/>
    <property type="match status" value="1"/>
</dbReference>
<evidence type="ECO:0000313" key="2">
    <source>
        <dbReference type="Proteomes" id="UP001204445"/>
    </source>
</evidence>
<keyword evidence="2" id="KW-1185">Reference proteome</keyword>
<comment type="caution">
    <text evidence="1">The sequence shown here is derived from an EMBL/GenBank/DDBJ whole genome shotgun (WGS) entry which is preliminary data.</text>
</comment>
<dbReference type="AlphaFoldDB" id="A0AAE3L3F0"/>
<dbReference type="Proteomes" id="UP001204445">
    <property type="component" value="Unassembled WGS sequence"/>
</dbReference>
<protein>
    <recommendedName>
        <fullName evidence="3">DUF2513 domain-containing protein</fullName>
    </recommendedName>
</protein>
<accession>A0AAE3L3F0</accession>